<sequence length="378" mass="43594">MSQSFYDFKAVNLKGEEVSFSKYKGKVVLIENMNELMEKYSGKGLVILGFPCNQFGHQENTSDDEILNSLKYVRPGNGFVPKIELFSKVSVNGDKAHPLFVYLKNKLPLPYDKDPSKADLLMKSREILWNPVRRSDVAWNFEKFLIDSEGVPFQRYSRYFLTSEIAPDIEKLLMQTMLKCVQTSAVRLSSLQCFYRQQVRKMGQSFYDFKAVNLKGEEVSFSKYKGKVVLIENMNELMEKYSGKGLTILGFPCNQFGHQENTSDNEILDSLKYVRPGKGFEPKIEMFCKVSVNGDEAHPLFLYLKEKLPHPLDKDPSNSDLLMKTAGDILWSPVRRSDVSWNFEKFLIDSNGKPFQRYSWYFLTSDIAPDIEKLLPKN</sequence>
<evidence type="ECO:0000256" key="1">
    <source>
        <dbReference type="ARBA" id="ARBA00004613"/>
    </source>
</evidence>
<name>A0ABN8LS97_9CNID</name>
<keyword evidence="4" id="KW-0575">Peroxidase</keyword>
<proteinExistence type="inferred from homology"/>
<evidence type="ECO:0008006" key="9">
    <source>
        <dbReference type="Google" id="ProtNLM"/>
    </source>
</evidence>
<comment type="caution">
    <text evidence="7">The sequence shown here is derived from an EMBL/GenBank/DDBJ whole genome shotgun (WGS) entry which is preliminary data.</text>
</comment>
<dbReference type="InterPro" id="IPR036249">
    <property type="entry name" value="Thioredoxin-like_sf"/>
</dbReference>
<evidence type="ECO:0000256" key="2">
    <source>
        <dbReference type="ARBA" id="ARBA00006926"/>
    </source>
</evidence>
<dbReference type="Gene3D" id="3.40.30.10">
    <property type="entry name" value="Glutaredoxin"/>
    <property type="match status" value="2"/>
</dbReference>
<dbReference type="CDD" id="cd00340">
    <property type="entry name" value="GSH_Peroxidase"/>
    <property type="match status" value="2"/>
</dbReference>
<keyword evidence="3" id="KW-0964">Secreted</keyword>
<accession>A0ABN8LS97</accession>
<evidence type="ECO:0000256" key="4">
    <source>
        <dbReference type="ARBA" id="ARBA00022559"/>
    </source>
</evidence>
<dbReference type="SUPFAM" id="SSF52833">
    <property type="entry name" value="Thioredoxin-like"/>
    <property type="match status" value="2"/>
</dbReference>
<dbReference type="InterPro" id="IPR000889">
    <property type="entry name" value="Glutathione_peroxidase"/>
</dbReference>
<gene>
    <name evidence="7" type="ORF">PEVE_00005783</name>
</gene>
<dbReference type="PROSITE" id="PS51355">
    <property type="entry name" value="GLUTATHIONE_PEROXID_3"/>
    <property type="match status" value="2"/>
</dbReference>
<comment type="similarity">
    <text evidence="2">Belongs to the glutathione peroxidase family.</text>
</comment>
<dbReference type="PANTHER" id="PTHR11592:SF88">
    <property type="entry name" value="GLUTATHIONE PEROXIDASE-RELATED"/>
    <property type="match status" value="1"/>
</dbReference>
<protein>
    <recommendedName>
        <fullName evidence="9">Glutathione peroxidase</fullName>
    </recommendedName>
</protein>
<evidence type="ECO:0000313" key="8">
    <source>
        <dbReference type="Proteomes" id="UP001159427"/>
    </source>
</evidence>
<evidence type="ECO:0000256" key="3">
    <source>
        <dbReference type="ARBA" id="ARBA00022525"/>
    </source>
</evidence>
<keyword evidence="8" id="KW-1185">Reference proteome</keyword>
<dbReference type="InterPro" id="IPR029760">
    <property type="entry name" value="GPX_CS"/>
</dbReference>
<organism evidence="7 8">
    <name type="scientific">Porites evermanni</name>
    <dbReference type="NCBI Taxonomy" id="104178"/>
    <lineage>
        <taxon>Eukaryota</taxon>
        <taxon>Metazoa</taxon>
        <taxon>Cnidaria</taxon>
        <taxon>Anthozoa</taxon>
        <taxon>Hexacorallia</taxon>
        <taxon>Scleractinia</taxon>
        <taxon>Fungiina</taxon>
        <taxon>Poritidae</taxon>
        <taxon>Porites</taxon>
    </lineage>
</organism>
<dbReference type="EMBL" id="CALNXI010000137">
    <property type="protein sequence ID" value="CAH3020144.1"/>
    <property type="molecule type" value="Genomic_DNA"/>
</dbReference>
<evidence type="ECO:0000256" key="5">
    <source>
        <dbReference type="ARBA" id="ARBA00022729"/>
    </source>
</evidence>
<keyword evidence="6" id="KW-0560">Oxidoreductase</keyword>
<dbReference type="PANTHER" id="PTHR11592">
    <property type="entry name" value="GLUTATHIONE PEROXIDASE"/>
    <property type="match status" value="1"/>
</dbReference>
<dbReference type="PROSITE" id="PS00763">
    <property type="entry name" value="GLUTATHIONE_PEROXID_2"/>
    <property type="match status" value="2"/>
</dbReference>
<keyword evidence="5" id="KW-0732">Signal</keyword>
<evidence type="ECO:0000313" key="7">
    <source>
        <dbReference type="EMBL" id="CAH3020144.1"/>
    </source>
</evidence>
<dbReference type="Proteomes" id="UP001159427">
    <property type="component" value="Unassembled WGS sequence"/>
</dbReference>
<comment type="subcellular location">
    <subcellularLocation>
        <location evidence="1">Secreted</location>
    </subcellularLocation>
</comment>
<dbReference type="Pfam" id="PF00255">
    <property type="entry name" value="GSHPx"/>
    <property type="match status" value="2"/>
</dbReference>
<evidence type="ECO:0000256" key="6">
    <source>
        <dbReference type="ARBA" id="ARBA00023002"/>
    </source>
</evidence>
<reference evidence="7 8" key="1">
    <citation type="submission" date="2022-05" db="EMBL/GenBank/DDBJ databases">
        <authorList>
            <consortium name="Genoscope - CEA"/>
            <person name="William W."/>
        </authorList>
    </citation>
    <scope>NUCLEOTIDE SEQUENCE [LARGE SCALE GENOMIC DNA]</scope>
</reference>